<keyword evidence="2" id="KW-1185">Reference proteome</keyword>
<protein>
    <submittedName>
        <fullName evidence="1">Uncharacterized protein</fullName>
    </submittedName>
</protein>
<name>A0A0B8NZW9_9VIBR</name>
<evidence type="ECO:0000313" key="1">
    <source>
        <dbReference type="EMBL" id="GAM59496.1"/>
    </source>
</evidence>
<organism evidence="1 2">
    <name type="scientific">Vibrio ishigakensis</name>
    <dbReference type="NCBI Taxonomy" id="1481914"/>
    <lineage>
        <taxon>Bacteria</taxon>
        <taxon>Pseudomonadati</taxon>
        <taxon>Pseudomonadota</taxon>
        <taxon>Gammaproteobacteria</taxon>
        <taxon>Vibrionales</taxon>
        <taxon>Vibrionaceae</taxon>
        <taxon>Vibrio</taxon>
    </lineage>
</organism>
<dbReference type="EMBL" id="BBRZ01000161">
    <property type="protein sequence ID" value="GAM59496.1"/>
    <property type="molecule type" value="Genomic_DNA"/>
</dbReference>
<dbReference type="AlphaFoldDB" id="A0A0B8NZW9"/>
<reference evidence="1 2" key="2">
    <citation type="submission" date="2015-01" db="EMBL/GenBank/DDBJ databases">
        <authorList>
            <consortium name="NBRP consortium"/>
            <person name="Sawabe T."/>
            <person name="Meirelles P."/>
            <person name="Feng G."/>
            <person name="Sayaka M."/>
            <person name="Hattori M."/>
            <person name="Ohkuma M."/>
        </authorList>
    </citation>
    <scope>NUCLEOTIDE SEQUENCE [LARGE SCALE GENOMIC DNA]</scope>
    <source>
        <strain evidence="2">JCM 19231</strain>
    </source>
</reference>
<proteinExistence type="predicted"/>
<evidence type="ECO:0000313" key="2">
    <source>
        <dbReference type="Proteomes" id="UP000031671"/>
    </source>
</evidence>
<gene>
    <name evidence="1" type="ORF">JCM19231_3711</name>
</gene>
<dbReference type="Proteomes" id="UP000031671">
    <property type="component" value="Unassembled WGS sequence"/>
</dbReference>
<accession>A0A0B8NZW9</accession>
<comment type="caution">
    <text evidence="1">The sequence shown here is derived from an EMBL/GenBank/DDBJ whole genome shotgun (WGS) entry which is preliminary data.</text>
</comment>
<reference evidence="1 2" key="1">
    <citation type="submission" date="2015-01" db="EMBL/GenBank/DDBJ databases">
        <title>Vibrio sp. C1 JCM 19231 whole genome shotgun sequence.</title>
        <authorList>
            <person name="Sawabe T."/>
            <person name="Meirelles P."/>
            <person name="Feng G."/>
            <person name="Sayaka M."/>
            <person name="Hattori M."/>
            <person name="Ohkuma M."/>
        </authorList>
    </citation>
    <scope>NUCLEOTIDE SEQUENCE [LARGE SCALE GENOMIC DNA]</scope>
    <source>
        <strain evidence="2">JCM 19231</strain>
    </source>
</reference>
<sequence length="48" mass="5655">MIQRSEPLSPKATKPESIRGKQYFSETLTKRLLGRVIFNFELYNEHIS</sequence>